<accession>A0A2R6XE09</accession>
<dbReference type="AlphaFoldDB" id="A0A2R6XE09"/>
<reference evidence="3" key="1">
    <citation type="journal article" date="2017" name="Cell">
        <title>Insights into land plant evolution garnered from the Marchantia polymorpha genome.</title>
        <authorList>
            <person name="Bowman J.L."/>
            <person name="Kohchi T."/>
            <person name="Yamato K.T."/>
            <person name="Jenkins J."/>
            <person name="Shu S."/>
            <person name="Ishizaki K."/>
            <person name="Yamaoka S."/>
            <person name="Nishihama R."/>
            <person name="Nakamura Y."/>
            <person name="Berger F."/>
            <person name="Adam C."/>
            <person name="Aki S.S."/>
            <person name="Althoff F."/>
            <person name="Araki T."/>
            <person name="Arteaga-Vazquez M.A."/>
            <person name="Balasubrmanian S."/>
            <person name="Barry K."/>
            <person name="Bauer D."/>
            <person name="Boehm C.R."/>
            <person name="Briginshaw L."/>
            <person name="Caballero-Perez J."/>
            <person name="Catarino B."/>
            <person name="Chen F."/>
            <person name="Chiyoda S."/>
            <person name="Chovatia M."/>
            <person name="Davies K.M."/>
            <person name="Delmans M."/>
            <person name="Demura T."/>
            <person name="Dierschke T."/>
            <person name="Dolan L."/>
            <person name="Dorantes-Acosta A.E."/>
            <person name="Eklund D.M."/>
            <person name="Florent S.N."/>
            <person name="Flores-Sandoval E."/>
            <person name="Fujiyama A."/>
            <person name="Fukuzawa H."/>
            <person name="Galik B."/>
            <person name="Grimanelli D."/>
            <person name="Grimwood J."/>
            <person name="Grossniklaus U."/>
            <person name="Hamada T."/>
            <person name="Haseloff J."/>
            <person name="Hetherington A.J."/>
            <person name="Higo A."/>
            <person name="Hirakawa Y."/>
            <person name="Hundley H.N."/>
            <person name="Ikeda Y."/>
            <person name="Inoue K."/>
            <person name="Inoue S.I."/>
            <person name="Ishida S."/>
            <person name="Jia Q."/>
            <person name="Kakita M."/>
            <person name="Kanazawa T."/>
            <person name="Kawai Y."/>
            <person name="Kawashima T."/>
            <person name="Kennedy M."/>
            <person name="Kinose K."/>
            <person name="Kinoshita T."/>
            <person name="Kohara Y."/>
            <person name="Koide E."/>
            <person name="Komatsu K."/>
            <person name="Kopischke S."/>
            <person name="Kubo M."/>
            <person name="Kyozuka J."/>
            <person name="Lagercrantz U."/>
            <person name="Lin S.S."/>
            <person name="Lindquist E."/>
            <person name="Lipzen A.M."/>
            <person name="Lu C.W."/>
            <person name="De Luna E."/>
            <person name="Martienssen R.A."/>
            <person name="Minamino N."/>
            <person name="Mizutani M."/>
            <person name="Mizutani M."/>
            <person name="Mochizuki N."/>
            <person name="Monte I."/>
            <person name="Mosher R."/>
            <person name="Nagasaki H."/>
            <person name="Nakagami H."/>
            <person name="Naramoto S."/>
            <person name="Nishitani K."/>
            <person name="Ohtani M."/>
            <person name="Okamoto T."/>
            <person name="Okumura M."/>
            <person name="Phillips J."/>
            <person name="Pollak B."/>
            <person name="Reinders A."/>
            <person name="Rovekamp M."/>
            <person name="Sano R."/>
            <person name="Sawa S."/>
            <person name="Schmid M.W."/>
            <person name="Shirakawa M."/>
            <person name="Solano R."/>
            <person name="Spunde A."/>
            <person name="Suetsugu N."/>
            <person name="Sugano S."/>
            <person name="Sugiyama A."/>
            <person name="Sun R."/>
            <person name="Suzuki Y."/>
            <person name="Takenaka M."/>
            <person name="Takezawa D."/>
            <person name="Tomogane H."/>
            <person name="Tsuzuki M."/>
            <person name="Ueda T."/>
            <person name="Umeda M."/>
            <person name="Ward J.M."/>
            <person name="Watanabe Y."/>
            <person name="Yazaki K."/>
            <person name="Yokoyama R."/>
            <person name="Yoshitake Y."/>
            <person name="Yotsui I."/>
            <person name="Zachgo S."/>
            <person name="Schmutz J."/>
        </authorList>
    </citation>
    <scope>NUCLEOTIDE SEQUENCE [LARGE SCALE GENOMIC DNA]</scope>
    <source>
        <strain evidence="3">Tak-1</strain>
    </source>
</reference>
<organism evidence="2 3">
    <name type="scientific">Marchantia polymorpha</name>
    <name type="common">Common liverwort</name>
    <name type="synonym">Marchantia aquatica</name>
    <dbReference type="NCBI Taxonomy" id="3197"/>
    <lineage>
        <taxon>Eukaryota</taxon>
        <taxon>Viridiplantae</taxon>
        <taxon>Streptophyta</taxon>
        <taxon>Embryophyta</taxon>
        <taxon>Marchantiophyta</taxon>
        <taxon>Marchantiopsida</taxon>
        <taxon>Marchantiidae</taxon>
        <taxon>Marchantiales</taxon>
        <taxon>Marchantiaceae</taxon>
        <taxon>Marchantia</taxon>
    </lineage>
</organism>
<protein>
    <submittedName>
        <fullName evidence="2">Uncharacterized protein</fullName>
    </submittedName>
</protein>
<evidence type="ECO:0000313" key="3">
    <source>
        <dbReference type="Proteomes" id="UP000244005"/>
    </source>
</evidence>
<dbReference type="Gramene" id="Mp4g22440.1">
    <property type="protein sequence ID" value="Mp4g22440.1.cds1"/>
    <property type="gene ID" value="Mp4g22440"/>
</dbReference>
<evidence type="ECO:0000313" key="2">
    <source>
        <dbReference type="EMBL" id="PTQ44342.1"/>
    </source>
</evidence>
<dbReference type="EMBL" id="KZ772692">
    <property type="protein sequence ID" value="PTQ44342.1"/>
    <property type="molecule type" value="Genomic_DNA"/>
</dbReference>
<gene>
    <name evidence="2" type="ORF">MARPO_0020s0014</name>
</gene>
<name>A0A2R6XE09_MARPO</name>
<feature type="region of interest" description="Disordered" evidence="1">
    <location>
        <begin position="1"/>
        <end position="51"/>
    </location>
</feature>
<sequence>MASSVRGLVEIAPTESEPSSSFLIQTRENVCPPGRHSPKGRRHLDNSRVWPSPPARRRISLAAISVFPSLPFTTTATTTTTFLQSLSSHLMHHIPASLEDAAVFVGTQTFFAPVSPTDRETLTK</sequence>
<dbReference type="Proteomes" id="UP000244005">
    <property type="component" value="Unassembled WGS sequence"/>
</dbReference>
<keyword evidence="3" id="KW-1185">Reference proteome</keyword>
<proteinExistence type="predicted"/>
<feature type="compositionally biased region" description="Polar residues" evidence="1">
    <location>
        <begin position="16"/>
        <end position="28"/>
    </location>
</feature>
<evidence type="ECO:0000256" key="1">
    <source>
        <dbReference type="SAM" id="MobiDB-lite"/>
    </source>
</evidence>